<dbReference type="InterPro" id="IPR040219">
    <property type="entry name" value="KIAA1143-like"/>
</dbReference>
<feature type="domain" description="DUF4604" evidence="2">
    <location>
        <begin position="5"/>
        <end position="144"/>
    </location>
</feature>
<reference evidence="3 4" key="1">
    <citation type="submission" date="2024-02" db="EMBL/GenBank/DDBJ databases">
        <title>Chromosome-scale genome assembly of the rough periwinkle Littorina saxatilis.</title>
        <authorList>
            <person name="De Jode A."/>
            <person name="Faria R."/>
            <person name="Formenti G."/>
            <person name="Sims Y."/>
            <person name="Smith T.P."/>
            <person name="Tracey A."/>
            <person name="Wood J.M.D."/>
            <person name="Zagrodzka Z.B."/>
            <person name="Johannesson K."/>
            <person name="Butlin R.K."/>
            <person name="Leder E.H."/>
        </authorList>
    </citation>
    <scope>NUCLEOTIDE SEQUENCE [LARGE SCALE GENOMIC DNA]</scope>
    <source>
        <strain evidence="3">Snail1</strain>
        <tissue evidence="3">Muscle</tissue>
    </source>
</reference>
<accession>A0AAN9GPZ7</accession>
<dbReference type="EMBL" id="JBAMIC010000001">
    <property type="protein sequence ID" value="KAK7114605.1"/>
    <property type="molecule type" value="Genomic_DNA"/>
</dbReference>
<dbReference type="PANTHER" id="PTHR31195:SF2">
    <property type="entry name" value="GEO02494P1"/>
    <property type="match status" value="1"/>
</dbReference>
<dbReference type="PANTHER" id="PTHR31195">
    <property type="entry name" value="GEO02494P1"/>
    <property type="match status" value="1"/>
</dbReference>
<dbReference type="AlphaFoldDB" id="A0AAN9GPZ7"/>
<feature type="region of interest" description="Disordered" evidence="1">
    <location>
        <begin position="86"/>
        <end position="148"/>
    </location>
</feature>
<dbReference type="InterPro" id="IPR027911">
    <property type="entry name" value="DUF4604"/>
</dbReference>
<evidence type="ECO:0000259" key="2">
    <source>
        <dbReference type="Pfam" id="PF15377"/>
    </source>
</evidence>
<name>A0AAN9GPZ7_9CAEN</name>
<feature type="compositionally biased region" description="Acidic residues" evidence="1">
    <location>
        <begin position="41"/>
        <end position="51"/>
    </location>
</feature>
<keyword evidence="4" id="KW-1185">Reference proteome</keyword>
<feature type="compositionally biased region" description="Basic residues" evidence="1">
    <location>
        <begin position="122"/>
        <end position="135"/>
    </location>
</feature>
<evidence type="ECO:0000256" key="1">
    <source>
        <dbReference type="SAM" id="MobiDB-lite"/>
    </source>
</evidence>
<evidence type="ECO:0000313" key="4">
    <source>
        <dbReference type="Proteomes" id="UP001374579"/>
    </source>
</evidence>
<feature type="compositionally biased region" description="Basic and acidic residues" evidence="1">
    <location>
        <begin position="86"/>
        <end position="101"/>
    </location>
</feature>
<sequence length="148" mass="17144">MSKRNKVKYVGEEPSFIRQFKERVGYKEGPGVDTKRQKLDYEEDDRSDTEEEKPVVVVLKAGDLTAEEVSEEDQFKKLIEEEEAIRDGKITFKKPEKKGEETPADTPEADDQTKPVKDKGKNKDKKKKDKEKKKSSLLSFDDEEEEED</sequence>
<feature type="compositionally biased region" description="Basic and acidic residues" evidence="1">
    <location>
        <begin position="111"/>
        <end position="121"/>
    </location>
</feature>
<feature type="region of interest" description="Disordered" evidence="1">
    <location>
        <begin position="24"/>
        <end position="54"/>
    </location>
</feature>
<evidence type="ECO:0000313" key="3">
    <source>
        <dbReference type="EMBL" id="KAK7114605.1"/>
    </source>
</evidence>
<dbReference type="Proteomes" id="UP001374579">
    <property type="component" value="Unassembled WGS sequence"/>
</dbReference>
<proteinExistence type="predicted"/>
<protein>
    <recommendedName>
        <fullName evidence="2">DUF4604 domain-containing protein</fullName>
    </recommendedName>
</protein>
<organism evidence="3 4">
    <name type="scientific">Littorina saxatilis</name>
    <dbReference type="NCBI Taxonomy" id="31220"/>
    <lineage>
        <taxon>Eukaryota</taxon>
        <taxon>Metazoa</taxon>
        <taxon>Spiralia</taxon>
        <taxon>Lophotrochozoa</taxon>
        <taxon>Mollusca</taxon>
        <taxon>Gastropoda</taxon>
        <taxon>Caenogastropoda</taxon>
        <taxon>Littorinimorpha</taxon>
        <taxon>Littorinoidea</taxon>
        <taxon>Littorinidae</taxon>
        <taxon>Littorina</taxon>
    </lineage>
</organism>
<gene>
    <name evidence="3" type="ORF">V1264_000641</name>
</gene>
<comment type="caution">
    <text evidence="3">The sequence shown here is derived from an EMBL/GenBank/DDBJ whole genome shotgun (WGS) entry which is preliminary data.</text>
</comment>
<dbReference type="Pfam" id="PF15377">
    <property type="entry name" value="DUF4604"/>
    <property type="match status" value="1"/>
</dbReference>